<dbReference type="Proteomes" id="UP000075609">
    <property type="component" value="Unassembled WGS sequence"/>
</dbReference>
<feature type="transmembrane region" description="Helical" evidence="1">
    <location>
        <begin position="354"/>
        <end position="373"/>
    </location>
</feature>
<dbReference type="RefSeq" id="WP_061900156.1">
    <property type="nucleotide sequence ID" value="NZ_LOBP01000150.1"/>
</dbReference>
<reference evidence="2 3" key="1">
    <citation type="submission" date="2015-12" db="EMBL/GenBank/DDBJ databases">
        <authorList>
            <person name="Tarr C.L."/>
            <person name="Gladney L.M."/>
        </authorList>
    </citation>
    <scope>NUCLEOTIDE SEQUENCE [LARGE SCALE GENOMIC DNA]</scope>
    <source>
        <strain evidence="2 3">1048-83</strain>
    </source>
</reference>
<organism evidence="2 3">
    <name type="scientific">Vibrio cidicii</name>
    <dbReference type="NCBI Taxonomy" id="1763883"/>
    <lineage>
        <taxon>Bacteria</taxon>
        <taxon>Pseudomonadati</taxon>
        <taxon>Pseudomonadota</taxon>
        <taxon>Gammaproteobacteria</taxon>
        <taxon>Vibrionales</taxon>
        <taxon>Vibrionaceae</taxon>
        <taxon>Vibrio</taxon>
    </lineage>
</organism>
<name>A0ABR5W0F3_9VIBR</name>
<evidence type="ECO:0000256" key="1">
    <source>
        <dbReference type="SAM" id="Phobius"/>
    </source>
</evidence>
<sequence length="377" mass="43658">MKIRNIITGSEFRIILIPCVVYLLGYALFSYVKFSTGYINVLGLFVFLYVPLFSSFVIYISFSLDYMRDIPRSNKFASLINFCSYALPVILLIDRFPDIYHYIFLGGFDVRGMIYFGRGFSIIGQLSLFFSFIYVYTIVSYNKYFSVVFFIVVSMVLGNRQPLLFFGALIIVNFLINSSWRYVRWRVYFGVLFFIALAVLYQFFRTGFSSGFIDGLLIMSGQDGGVINAIMGLLTIYFPNPTVFSLMYGYIDIDNFQPFLYSNKVIRDFLYSPHEIQMSMETIQNTVNSATNAFGRQWASGFLQFYFDLGYLGMAIYSILIFLMSFLSRSNKVLVTIFVSFVLMNLFITPFRDMLVFLIIFSVSLIEFGFYCIKNSD</sequence>
<feature type="transmembrane region" description="Helical" evidence="1">
    <location>
        <begin position="147"/>
        <end position="175"/>
    </location>
</feature>
<keyword evidence="1" id="KW-0472">Membrane</keyword>
<feature type="transmembrane region" description="Helical" evidence="1">
    <location>
        <begin position="76"/>
        <end position="93"/>
    </location>
</feature>
<dbReference type="EMBL" id="LOBP01000150">
    <property type="protein sequence ID" value="KYN85335.1"/>
    <property type="molecule type" value="Genomic_DNA"/>
</dbReference>
<proteinExistence type="predicted"/>
<feature type="transmembrane region" description="Helical" evidence="1">
    <location>
        <begin position="187"/>
        <end position="204"/>
    </location>
</feature>
<feature type="transmembrane region" description="Helical" evidence="1">
    <location>
        <begin position="113"/>
        <end position="135"/>
    </location>
</feature>
<gene>
    <name evidence="2" type="ORF">ATY35_16830</name>
</gene>
<keyword evidence="1" id="KW-0812">Transmembrane</keyword>
<evidence type="ECO:0008006" key="4">
    <source>
        <dbReference type="Google" id="ProtNLM"/>
    </source>
</evidence>
<evidence type="ECO:0000313" key="3">
    <source>
        <dbReference type="Proteomes" id="UP000075609"/>
    </source>
</evidence>
<keyword evidence="1" id="KW-1133">Transmembrane helix</keyword>
<feature type="transmembrane region" description="Helical" evidence="1">
    <location>
        <begin position="12"/>
        <end position="32"/>
    </location>
</feature>
<evidence type="ECO:0000313" key="2">
    <source>
        <dbReference type="EMBL" id="KYN85335.1"/>
    </source>
</evidence>
<accession>A0ABR5W0F3</accession>
<keyword evidence="3" id="KW-1185">Reference proteome</keyword>
<feature type="transmembrane region" description="Helical" evidence="1">
    <location>
        <begin position="216"/>
        <end position="238"/>
    </location>
</feature>
<feature type="transmembrane region" description="Helical" evidence="1">
    <location>
        <begin position="38"/>
        <end position="64"/>
    </location>
</feature>
<feature type="transmembrane region" description="Helical" evidence="1">
    <location>
        <begin position="333"/>
        <end position="348"/>
    </location>
</feature>
<feature type="transmembrane region" description="Helical" evidence="1">
    <location>
        <begin position="305"/>
        <end position="326"/>
    </location>
</feature>
<comment type="caution">
    <text evidence="2">The sequence shown here is derived from an EMBL/GenBank/DDBJ whole genome shotgun (WGS) entry which is preliminary data.</text>
</comment>
<protein>
    <recommendedName>
        <fullName evidence="4">Oligosaccharide repeat unit polymerase</fullName>
    </recommendedName>
</protein>